<dbReference type="Proteomes" id="UP000008811">
    <property type="component" value="Chromosome"/>
</dbReference>
<dbReference type="PROSITE" id="PS50005">
    <property type="entry name" value="TPR"/>
    <property type="match status" value="1"/>
</dbReference>
<gene>
    <name evidence="5" type="ordered locus">Cpar_0938</name>
</gene>
<dbReference type="Gene3D" id="1.25.40.10">
    <property type="entry name" value="Tetratricopeptide repeat domain"/>
    <property type="match status" value="1"/>
</dbReference>
<evidence type="ECO:0000313" key="6">
    <source>
        <dbReference type="Proteomes" id="UP000008811"/>
    </source>
</evidence>
<keyword evidence="2 3" id="KW-0802">TPR repeat</keyword>
<dbReference type="SUPFAM" id="SSF48452">
    <property type="entry name" value="TPR-like"/>
    <property type="match status" value="1"/>
</dbReference>
<dbReference type="InterPro" id="IPR047150">
    <property type="entry name" value="SGT"/>
</dbReference>
<feature type="repeat" description="TPR" evidence="3">
    <location>
        <begin position="267"/>
        <end position="300"/>
    </location>
</feature>
<evidence type="ECO:0000256" key="3">
    <source>
        <dbReference type="PROSITE-ProRule" id="PRU00339"/>
    </source>
</evidence>
<dbReference type="PANTHER" id="PTHR45831:SF2">
    <property type="entry name" value="LD24721P"/>
    <property type="match status" value="1"/>
</dbReference>
<dbReference type="GO" id="GO:0016020">
    <property type="term" value="C:membrane"/>
    <property type="evidence" value="ECO:0007669"/>
    <property type="project" value="TreeGrafter"/>
</dbReference>
<dbReference type="GO" id="GO:0072380">
    <property type="term" value="C:TRC complex"/>
    <property type="evidence" value="ECO:0007669"/>
    <property type="project" value="TreeGrafter"/>
</dbReference>
<accession>B3QN45</accession>
<keyword evidence="1" id="KW-0677">Repeat</keyword>
<keyword evidence="6" id="KW-1185">Reference proteome</keyword>
<protein>
    <recommendedName>
        <fullName evidence="7">Tetratricopeptide repeat protein</fullName>
    </recommendedName>
</protein>
<dbReference type="HOGENOM" id="CLU_841167_0_0_10"/>
<feature type="compositionally biased region" description="Pro residues" evidence="4">
    <location>
        <begin position="39"/>
        <end position="49"/>
    </location>
</feature>
<evidence type="ECO:0008006" key="7">
    <source>
        <dbReference type="Google" id="ProtNLM"/>
    </source>
</evidence>
<dbReference type="eggNOG" id="COG0457">
    <property type="taxonomic scope" value="Bacteria"/>
</dbReference>
<dbReference type="AlphaFoldDB" id="B3QN45"/>
<evidence type="ECO:0000256" key="1">
    <source>
        <dbReference type="ARBA" id="ARBA00022737"/>
    </source>
</evidence>
<dbReference type="EMBL" id="CP001099">
    <property type="protein sequence ID" value="ACF11348.1"/>
    <property type="molecule type" value="Genomic_DNA"/>
</dbReference>
<dbReference type="GO" id="GO:0006620">
    <property type="term" value="P:post-translational protein targeting to endoplasmic reticulum membrane"/>
    <property type="evidence" value="ECO:0007669"/>
    <property type="project" value="TreeGrafter"/>
</dbReference>
<feature type="compositionally biased region" description="Basic and acidic residues" evidence="4">
    <location>
        <begin position="101"/>
        <end position="117"/>
    </location>
</feature>
<proteinExistence type="predicted"/>
<organism evidence="5 6">
    <name type="scientific">Chlorobaculum parvum (strain DSM 263 / NCIMB 8327)</name>
    <name type="common">Chlorobium vibrioforme subsp. thiosulfatophilum</name>
    <dbReference type="NCBI Taxonomy" id="517417"/>
    <lineage>
        <taxon>Bacteria</taxon>
        <taxon>Pseudomonadati</taxon>
        <taxon>Chlorobiota</taxon>
        <taxon>Chlorobiia</taxon>
        <taxon>Chlorobiales</taxon>
        <taxon>Chlorobiaceae</taxon>
        <taxon>Chlorobaculum</taxon>
    </lineage>
</organism>
<dbReference type="GO" id="GO:0060090">
    <property type="term" value="F:molecular adaptor activity"/>
    <property type="evidence" value="ECO:0007669"/>
    <property type="project" value="TreeGrafter"/>
</dbReference>
<name>B3QN45_CHLP8</name>
<dbReference type="InterPro" id="IPR011990">
    <property type="entry name" value="TPR-like_helical_dom_sf"/>
</dbReference>
<sequence length="330" mass="36801">MLLKNDFPFNCKHCGQTISGPVKYCPFCGELQEIIAAPPVLPAEPPQPKRPQRPQPSEEVSEPKVTPSIPEVVSSRPELIPQNQELNSSELEINLPEYETAEAHKHEDDSWKNKEGQKPVPPPLSPFVRNAGIAVAMIIGLLFVKSLFTDKQPTPLDPVPVPPSAVEPAPSAPPAEVAPPAPVKEQPAVFVTSPPYSPPSIEIKPDNSTELQRQQKIDNAISEGISSYKRKRYEQSKAHMRDALTLDPGNQVAQSYIDQSNDALRRINEYVRTGIAYYNKGQLELTIEKMNEALRLDPGNNTARQYLAMAENRQRERDREFEHPVTGEVR</sequence>
<evidence type="ECO:0000313" key="5">
    <source>
        <dbReference type="EMBL" id="ACF11348.1"/>
    </source>
</evidence>
<evidence type="ECO:0000256" key="4">
    <source>
        <dbReference type="SAM" id="MobiDB-lite"/>
    </source>
</evidence>
<feature type="region of interest" description="Disordered" evidence="4">
    <location>
        <begin position="39"/>
        <end position="125"/>
    </location>
</feature>
<dbReference type="PANTHER" id="PTHR45831">
    <property type="entry name" value="LD24721P"/>
    <property type="match status" value="1"/>
</dbReference>
<dbReference type="KEGG" id="cpc:Cpar_0938"/>
<evidence type="ECO:0000256" key="2">
    <source>
        <dbReference type="ARBA" id="ARBA00022803"/>
    </source>
</evidence>
<dbReference type="InterPro" id="IPR019734">
    <property type="entry name" value="TPR_rpt"/>
</dbReference>
<reference evidence="5" key="1">
    <citation type="submission" date="2008-06" db="EMBL/GenBank/DDBJ databases">
        <title>Complete sequence of Chlorobaculum parvum NCIB 8327.</title>
        <authorList>
            <consortium name="US DOE Joint Genome Institute"/>
            <person name="Lucas S."/>
            <person name="Copeland A."/>
            <person name="Lapidus A."/>
            <person name="Glavina del Rio T."/>
            <person name="Dalin E."/>
            <person name="Tice H."/>
            <person name="Bruce D."/>
            <person name="Goodwin L."/>
            <person name="Pitluck S."/>
            <person name="Schmutz J."/>
            <person name="Larimer F."/>
            <person name="Land M."/>
            <person name="Hauser L."/>
            <person name="Kyrpides N."/>
            <person name="Mikhailova N."/>
            <person name="Zhao F."/>
            <person name="Li T."/>
            <person name="Liu Z."/>
            <person name="Overmann J."/>
            <person name="Bryant D.A."/>
            <person name="Richardson P."/>
        </authorList>
    </citation>
    <scope>NUCLEOTIDE SEQUENCE [LARGE SCALE GENOMIC DNA]</scope>
    <source>
        <strain evidence="5">NCIB 8327</strain>
    </source>
</reference>
<feature type="region of interest" description="Disordered" evidence="4">
    <location>
        <begin position="158"/>
        <end position="181"/>
    </location>
</feature>
<feature type="compositionally biased region" description="Polar residues" evidence="4">
    <location>
        <begin position="81"/>
        <end position="91"/>
    </location>
</feature>
<dbReference type="STRING" id="517417.Cpar_0938"/>